<feature type="region of interest" description="Disordered" evidence="1">
    <location>
        <begin position="1"/>
        <end position="273"/>
    </location>
</feature>
<sequence>MYRAVTQLPHPGYASYPPESPSTPSVSTLRPQTPDSPGSDGVFIEQPPKKTWGDLFRSAPPTDTKPDEDKAVVGPLFPTPPMLEKVDAEPRPPTWYLPPRPMPLPMLRPGKDIAVNGLSPQPTPPIPMRAPDSPRGVSPPIPMIVPDSPRGVSPPIPMRAPADSPKSLSPPFASLGSRPKKDKAAANRLSPRPTPPIPEKVNIDFFYVPSDKQAPVKVETRDHSPSPRLRTPSPSPSSVPSPVPSPLSPVSEKTESLSDSKDHLPLDDYRGSEIYELPTPAETTRMRRRRPRIPPTNTQLPGFSTPADHIPGRFTRISTPVIQTPGNPIPPPTGIHVPPQYNANYPGAVPVPPQPMSPYMGYGPTPPPLPFSYGHKINPRFYFVDGTCVIQVGDTLYRIHKHVLNASPVLAAEYGDWQRNQWGWGGNNFSLTKRCEPREFDLLLSIFYPSDFTRHEPQTVAEWTCVLKLASELQMKHIRVLAVNQLSSITSAAERIELANKYGIKDWLVPAFMELCARTEELTLEEGKKMGIEAVIGVAQLRSQLLANVKSLVEKL</sequence>
<proteinExistence type="predicted"/>
<dbReference type="Gene3D" id="3.30.710.10">
    <property type="entry name" value="Potassium Channel Kv1.1, Chain A"/>
    <property type="match status" value="1"/>
</dbReference>
<feature type="compositionally biased region" description="Pro residues" evidence="1">
    <location>
        <begin position="91"/>
        <end position="106"/>
    </location>
</feature>
<protein>
    <recommendedName>
        <fullName evidence="4">BTB domain-containing protein</fullName>
    </recommendedName>
</protein>
<evidence type="ECO:0000313" key="2">
    <source>
        <dbReference type="EMBL" id="KAK7472295.1"/>
    </source>
</evidence>
<reference evidence="2 3" key="1">
    <citation type="submission" date="2024-01" db="EMBL/GenBank/DDBJ databases">
        <title>A draft genome for the cacao thread blight pathogen Marasmiellus scandens.</title>
        <authorList>
            <person name="Baruah I.K."/>
            <person name="Leung J."/>
            <person name="Bukari Y."/>
            <person name="Amoako-Attah I."/>
            <person name="Meinhardt L.W."/>
            <person name="Bailey B.A."/>
            <person name="Cohen S.P."/>
        </authorList>
    </citation>
    <scope>NUCLEOTIDE SEQUENCE [LARGE SCALE GENOMIC DNA]</scope>
    <source>
        <strain evidence="2 3">GH-19</strain>
    </source>
</reference>
<name>A0ABR1K7D4_9AGAR</name>
<feature type="compositionally biased region" description="Pro residues" evidence="1">
    <location>
        <begin position="233"/>
        <end position="247"/>
    </location>
</feature>
<feature type="region of interest" description="Disordered" evidence="1">
    <location>
        <begin position="291"/>
        <end position="311"/>
    </location>
</feature>
<comment type="caution">
    <text evidence="2">The sequence shown here is derived from an EMBL/GenBank/DDBJ whole genome shotgun (WGS) entry which is preliminary data.</text>
</comment>
<dbReference type="Proteomes" id="UP001498398">
    <property type="component" value="Unassembled WGS sequence"/>
</dbReference>
<organism evidence="2 3">
    <name type="scientific">Marasmiellus scandens</name>
    <dbReference type="NCBI Taxonomy" id="2682957"/>
    <lineage>
        <taxon>Eukaryota</taxon>
        <taxon>Fungi</taxon>
        <taxon>Dikarya</taxon>
        <taxon>Basidiomycota</taxon>
        <taxon>Agaricomycotina</taxon>
        <taxon>Agaricomycetes</taxon>
        <taxon>Agaricomycetidae</taxon>
        <taxon>Agaricales</taxon>
        <taxon>Marasmiineae</taxon>
        <taxon>Omphalotaceae</taxon>
        <taxon>Marasmiellus</taxon>
    </lineage>
</organism>
<evidence type="ECO:0000313" key="3">
    <source>
        <dbReference type="Proteomes" id="UP001498398"/>
    </source>
</evidence>
<dbReference type="InterPro" id="IPR011333">
    <property type="entry name" value="SKP1/BTB/POZ_sf"/>
</dbReference>
<evidence type="ECO:0000256" key="1">
    <source>
        <dbReference type="SAM" id="MobiDB-lite"/>
    </source>
</evidence>
<evidence type="ECO:0008006" key="4">
    <source>
        <dbReference type="Google" id="ProtNLM"/>
    </source>
</evidence>
<gene>
    <name evidence="2" type="ORF">VKT23_000415</name>
</gene>
<dbReference type="EMBL" id="JBANRG010000001">
    <property type="protein sequence ID" value="KAK7472295.1"/>
    <property type="molecule type" value="Genomic_DNA"/>
</dbReference>
<keyword evidence="3" id="KW-1185">Reference proteome</keyword>
<accession>A0ABR1K7D4</accession>
<feature type="compositionally biased region" description="Basic and acidic residues" evidence="1">
    <location>
        <begin position="252"/>
        <end position="273"/>
    </location>
</feature>